<dbReference type="InterPro" id="IPR004635">
    <property type="entry name" value="Pept_S49_SppA"/>
</dbReference>
<accession>A0A0K2BLB0</accession>
<evidence type="ECO:0000256" key="5">
    <source>
        <dbReference type="ARBA" id="ARBA00022825"/>
    </source>
</evidence>
<dbReference type="SUPFAM" id="SSF52096">
    <property type="entry name" value="ClpP/crotonase"/>
    <property type="match status" value="2"/>
</dbReference>
<dbReference type="GO" id="GO:0006465">
    <property type="term" value="P:signal peptide processing"/>
    <property type="evidence" value="ECO:0007669"/>
    <property type="project" value="InterPro"/>
</dbReference>
<dbReference type="InterPro" id="IPR002142">
    <property type="entry name" value="Peptidase_S49"/>
</dbReference>
<dbReference type="AlphaFoldDB" id="A0A0K2BLB0"/>
<evidence type="ECO:0000256" key="6">
    <source>
        <dbReference type="ARBA" id="ARBA00023136"/>
    </source>
</evidence>
<evidence type="ECO:0000256" key="7">
    <source>
        <dbReference type="PIRSR" id="PIRSR001217-1"/>
    </source>
</evidence>
<dbReference type="PANTHER" id="PTHR33209">
    <property type="entry name" value="PROTEASE 4"/>
    <property type="match status" value="1"/>
</dbReference>
<dbReference type="EMBL" id="CP011787">
    <property type="protein sequence ID" value="AKZ65982.1"/>
    <property type="molecule type" value="Genomic_DNA"/>
</dbReference>
<evidence type="ECO:0000256" key="3">
    <source>
        <dbReference type="ARBA" id="ARBA00022670"/>
    </source>
</evidence>
<feature type="domain" description="Peptidase S49" evidence="8">
    <location>
        <begin position="79"/>
        <end position="227"/>
    </location>
</feature>
<name>A0A0K2BLB0_9GAMM</name>
<feature type="active site" description="Nucleophile" evidence="7">
    <location>
        <position position="347"/>
    </location>
</feature>
<evidence type="ECO:0000256" key="2">
    <source>
        <dbReference type="ARBA" id="ARBA00008683"/>
    </source>
</evidence>
<evidence type="ECO:0000256" key="1">
    <source>
        <dbReference type="ARBA" id="ARBA00004370"/>
    </source>
</evidence>
<dbReference type="NCBIfam" id="TIGR00706">
    <property type="entry name" value="SppA_dom"/>
    <property type="match status" value="1"/>
</dbReference>
<evidence type="ECO:0000256" key="4">
    <source>
        <dbReference type="ARBA" id="ARBA00022801"/>
    </source>
</evidence>
<feature type="domain" description="Peptidase S49" evidence="8">
    <location>
        <begin position="330"/>
        <end position="480"/>
    </location>
</feature>
<dbReference type="InterPro" id="IPR033854">
    <property type="entry name" value="S49_SppA_1"/>
</dbReference>
<dbReference type="InterPro" id="IPR047217">
    <property type="entry name" value="S49_SppA_67K_type_N"/>
</dbReference>
<comment type="subcellular location">
    <subcellularLocation>
        <location evidence="1">Membrane</location>
    </subcellularLocation>
</comment>
<reference evidence="9 10" key="1">
    <citation type="submission" date="2015-06" db="EMBL/GenBank/DDBJ databases">
        <title>Lineage-specific patterns of genome deterioration in obligate symbionts.</title>
        <authorList>
            <person name="Bennett G.M."/>
            <person name="McCutcheon J.P."/>
            <person name="McDonald B.R."/>
            <person name="Moran N.A."/>
        </authorList>
    </citation>
    <scope>NUCLEOTIDE SEQUENCE [LARGE SCALE GENOMIC DNA]</scope>
    <source>
        <strain evidence="9 10">B-GSS</strain>
    </source>
</reference>
<dbReference type="Gene3D" id="6.20.330.10">
    <property type="match status" value="1"/>
</dbReference>
<dbReference type="Gene3D" id="3.90.226.10">
    <property type="entry name" value="2-enoyl-CoA Hydratase, Chain A, domain 1"/>
    <property type="match status" value="3"/>
</dbReference>
<keyword evidence="3 9" id="KW-0645">Protease</keyword>
<dbReference type="Proteomes" id="UP000056466">
    <property type="component" value="Chromosome"/>
</dbReference>
<organism evidence="9 10">
    <name type="scientific">Candidatus Palibaumannia cicadellinicola</name>
    <dbReference type="NCBI Taxonomy" id="186490"/>
    <lineage>
        <taxon>Bacteria</taxon>
        <taxon>Pseudomonadati</taxon>
        <taxon>Pseudomonadota</taxon>
        <taxon>Gammaproteobacteria</taxon>
        <taxon>Candidatus Palibaumannia</taxon>
    </lineage>
</organism>
<dbReference type="PANTHER" id="PTHR33209:SF1">
    <property type="entry name" value="PEPTIDASE S49 DOMAIN-CONTAINING PROTEIN"/>
    <property type="match status" value="1"/>
</dbReference>
<dbReference type="InterPro" id="IPR029045">
    <property type="entry name" value="ClpP/crotonase-like_dom_sf"/>
</dbReference>
<dbReference type="GO" id="GO:0005886">
    <property type="term" value="C:plasma membrane"/>
    <property type="evidence" value="ECO:0007669"/>
    <property type="project" value="InterPro"/>
</dbReference>
<dbReference type="Pfam" id="PF01343">
    <property type="entry name" value="Peptidase_S49"/>
    <property type="match status" value="2"/>
</dbReference>
<comment type="similarity">
    <text evidence="2">Belongs to the peptidase S49 family.</text>
</comment>
<dbReference type="GO" id="GO:0008236">
    <property type="term" value="F:serine-type peptidase activity"/>
    <property type="evidence" value="ECO:0007669"/>
    <property type="project" value="UniProtKB-KW"/>
</dbReference>
<evidence type="ECO:0000313" key="9">
    <source>
        <dbReference type="EMBL" id="AKZ65982.1"/>
    </source>
</evidence>
<keyword evidence="10" id="KW-1185">Reference proteome</keyword>
<dbReference type="InterPro" id="IPR004634">
    <property type="entry name" value="Pept_S49_pIV"/>
</dbReference>
<dbReference type="CDD" id="cd07018">
    <property type="entry name" value="S49_SppA_67K_type"/>
    <property type="match status" value="1"/>
</dbReference>
<dbReference type="KEGG" id="bcig:AB162_391"/>
<gene>
    <name evidence="9" type="primary">sppA</name>
    <name evidence="9" type="ORF">AB162_391</name>
</gene>
<protein>
    <submittedName>
        <fullName evidence="9">Protease IV</fullName>
    </submittedName>
</protein>
<sequence>MDITGTIVDNAIANNKLRLLGRELFGIKNIKENSLFDIVEIIRQAKSNTNITGLVLSLKNFNGADQPSLQYIGKALSEFRDSGKPIYSIGDSYNQAQYFLASYANKIYLMPQGMVDLRGFATNNFYYKSLLDKLKVNSYIFRVGTYKSAAEPFLRDNMSEAARSADSRWLGKLWQNYMDIVAINRKLTPTELFPDFPTLLARLKAVNGDMAQLALKNKWVDEVTSSASFDQAMIKIFGKNDQSKSFNAISIYDYKLIHPVQQSTKIAVIFVEGTINDGPETPGSICGEQIALQIRDARLDPNIKAIILRVNSPGGSVSASEVIHAELLAARAANKPIVISMGGMAASGGYWISTPGNFIIASKSTITGSIGIFGFIHTLENFLDSIGIHTDGVATSPIANRSITKKLPIELSKIMQLTVENGYNKFIQLVAESRHKTLDEIENIAQGHVWIGSDAINKGLVDKLGDFDDAVNKAAELANIENYQLNWYINQPSIINIVLNQINVENYNFIPKPIINILNFINQNGGIGLFDAQNRYAFCLNCEKGKA</sequence>
<dbReference type="PIRSF" id="PIRSF001217">
    <property type="entry name" value="Protease_4_SppA"/>
    <property type="match status" value="1"/>
</dbReference>
<keyword evidence="5" id="KW-0720">Serine protease</keyword>
<feature type="active site" description="Proton donor/acceptor" evidence="7">
    <location>
        <position position="147"/>
    </location>
</feature>
<evidence type="ECO:0000313" key="10">
    <source>
        <dbReference type="Proteomes" id="UP000056466"/>
    </source>
</evidence>
<evidence type="ECO:0000259" key="8">
    <source>
        <dbReference type="Pfam" id="PF01343"/>
    </source>
</evidence>
<dbReference type="CDD" id="cd07019">
    <property type="entry name" value="S49_SppA_1"/>
    <property type="match status" value="1"/>
</dbReference>
<proteinExistence type="inferred from homology"/>
<keyword evidence="6" id="KW-0472">Membrane</keyword>
<dbReference type="PATRIC" id="fig|186490.8.peg.370"/>
<dbReference type="NCBIfam" id="NF008195">
    <property type="entry name" value="PRK10949.1"/>
    <property type="match status" value="1"/>
</dbReference>
<dbReference type="NCBIfam" id="TIGR00705">
    <property type="entry name" value="SppA_67K"/>
    <property type="match status" value="1"/>
</dbReference>
<keyword evidence="4" id="KW-0378">Hydrolase</keyword>